<accession>A0ABS1V9R9</accession>
<dbReference type="PROSITE" id="PS00671">
    <property type="entry name" value="D_2_HYDROXYACID_DH_3"/>
    <property type="match status" value="1"/>
</dbReference>
<organism evidence="4 5">
    <name type="scientific">Belnapia mucosa</name>
    <dbReference type="NCBI Taxonomy" id="2804532"/>
    <lineage>
        <taxon>Bacteria</taxon>
        <taxon>Pseudomonadati</taxon>
        <taxon>Pseudomonadota</taxon>
        <taxon>Alphaproteobacteria</taxon>
        <taxon>Acetobacterales</taxon>
        <taxon>Roseomonadaceae</taxon>
        <taxon>Belnapia</taxon>
    </lineage>
</organism>
<dbReference type="PANTHER" id="PTHR43333:SF1">
    <property type="entry name" value="D-ISOMER SPECIFIC 2-HYDROXYACID DEHYDROGENASE NAD-BINDING DOMAIN-CONTAINING PROTEIN"/>
    <property type="match status" value="1"/>
</dbReference>
<protein>
    <submittedName>
        <fullName evidence="4">Glyoxylate/hydroxypyruvate reductase A</fullName>
    </submittedName>
</protein>
<dbReference type="InterPro" id="IPR029753">
    <property type="entry name" value="D-isomer_DH_CS"/>
</dbReference>
<dbReference type="Gene3D" id="3.40.50.720">
    <property type="entry name" value="NAD(P)-binding Rossmann-like Domain"/>
    <property type="match status" value="2"/>
</dbReference>
<evidence type="ECO:0000313" key="5">
    <source>
        <dbReference type="Proteomes" id="UP000606490"/>
    </source>
</evidence>
<dbReference type="PANTHER" id="PTHR43333">
    <property type="entry name" value="2-HACID_DH_C DOMAIN-CONTAINING PROTEIN"/>
    <property type="match status" value="1"/>
</dbReference>
<reference evidence="4 5" key="1">
    <citation type="submission" date="2021-01" db="EMBL/GenBank/DDBJ databases">
        <title>Belnapia mucosa sp. nov. and Belnapia arida sp. nov., isolated from the Tabernas Desert (Almeria, Spain).</title>
        <authorList>
            <person name="Molina-Menor E."/>
            <person name="Vidal-Verdu A."/>
            <person name="Calonge A."/>
            <person name="Satari L."/>
            <person name="Pereto Magraner J."/>
            <person name="Porcar Miralles M."/>
        </authorList>
    </citation>
    <scope>NUCLEOTIDE SEQUENCE [LARGE SCALE GENOMIC DNA]</scope>
    <source>
        <strain evidence="4 5">T6</strain>
    </source>
</reference>
<keyword evidence="5" id="KW-1185">Reference proteome</keyword>
<sequence length="312" mass="34473">MALLIYGLDIDEVGSAQGWRDTLAELLPELEVRIFPDIGDPSGITYLAFMHPDFDAIPPLPNLKAMFSRSAGVESFVHHPKMPEVPLGKIEPSGGDPMMTEYVLMHVLRLHREMPLYQQAQARREWLRRPIMRPEARRIGFLGFGLMARAPALVLTSLGFPVSAWVRSPRPEAEIPIFHGSDQLEPFLRQTDIAVCLLPLTRETEGILCARTFALMPRGAMVVNLGRGRHVVDADLVAALDSGQLSHAALDALYPEPLPPDSPLWLHPKVTVMPHVARRPTVRQLVTEIVANIGSIEAGGGLLQEVDKAMGY</sequence>
<dbReference type="RefSeq" id="WP_202828123.1">
    <property type="nucleotide sequence ID" value="NZ_JAEUXJ010000014.1"/>
</dbReference>
<dbReference type="InterPro" id="IPR036291">
    <property type="entry name" value="NAD(P)-bd_dom_sf"/>
</dbReference>
<feature type="domain" description="D-isomer specific 2-hydroxyacid dehydrogenase NAD-binding" evidence="3">
    <location>
        <begin position="104"/>
        <end position="277"/>
    </location>
</feature>
<dbReference type="SUPFAM" id="SSF51735">
    <property type="entry name" value="NAD(P)-binding Rossmann-fold domains"/>
    <property type="match status" value="1"/>
</dbReference>
<evidence type="ECO:0000256" key="1">
    <source>
        <dbReference type="ARBA" id="ARBA00023002"/>
    </source>
</evidence>
<dbReference type="InterPro" id="IPR006140">
    <property type="entry name" value="D-isomer_DH_NAD-bd"/>
</dbReference>
<proteinExistence type="predicted"/>
<dbReference type="Pfam" id="PF02826">
    <property type="entry name" value="2-Hacid_dh_C"/>
    <property type="match status" value="1"/>
</dbReference>
<evidence type="ECO:0000313" key="4">
    <source>
        <dbReference type="EMBL" id="MBL6458382.1"/>
    </source>
</evidence>
<evidence type="ECO:0000256" key="2">
    <source>
        <dbReference type="ARBA" id="ARBA00023027"/>
    </source>
</evidence>
<dbReference type="CDD" id="cd12164">
    <property type="entry name" value="GDH_like_2"/>
    <property type="match status" value="1"/>
</dbReference>
<evidence type="ECO:0000259" key="3">
    <source>
        <dbReference type="Pfam" id="PF02826"/>
    </source>
</evidence>
<keyword evidence="2" id="KW-0520">NAD</keyword>
<comment type="caution">
    <text evidence="4">The sequence shown here is derived from an EMBL/GenBank/DDBJ whole genome shotgun (WGS) entry which is preliminary data.</text>
</comment>
<gene>
    <name evidence="4" type="ORF">JMJ55_23875</name>
</gene>
<name>A0ABS1V9R9_9PROT</name>
<dbReference type="Proteomes" id="UP000606490">
    <property type="component" value="Unassembled WGS sequence"/>
</dbReference>
<dbReference type="EMBL" id="JAEUXJ010000014">
    <property type="protein sequence ID" value="MBL6458382.1"/>
    <property type="molecule type" value="Genomic_DNA"/>
</dbReference>
<keyword evidence="1" id="KW-0560">Oxidoreductase</keyword>